<dbReference type="GO" id="GO:0006351">
    <property type="term" value="P:DNA-templated transcription"/>
    <property type="evidence" value="ECO:0007669"/>
    <property type="project" value="InterPro"/>
</dbReference>
<dbReference type="Pfam" id="PF03118">
    <property type="entry name" value="RNA_pol_A_CTD"/>
    <property type="match status" value="1"/>
</dbReference>
<feature type="domain" description="RNA polymerase alpha subunit C-terminal" evidence="1">
    <location>
        <begin position="59"/>
        <end position="104"/>
    </location>
</feature>
<protein>
    <recommendedName>
        <fullName evidence="1">RNA polymerase alpha subunit C-terminal domain-containing protein</fullName>
    </recommendedName>
</protein>
<evidence type="ECO:0000259" key="1">
    <source>
        <dbReference type="Pfam" id="PF03118"/>
    </source>
</evidence>
<evidence type="ECO:0000313" key="2">
    <source>
        <dbReference type="EMBL" id="VXC29863.1"/>
    </source>
</evidence>
<proteinExistence type="predicted"/>
<gene>
    <name evidence="2" type="ORF">SPHINGO8BC_10021</name>
</gene>
<accession>A0A653XIK2</accession>
<reference evidence="2 3" key="1">
    <citation type="submission" date="2019-10" db="EMBL/GenBank/DDBJ databases">
        <authorList>
            <person name="Karimi E."/>
        </authorList>
    </citation>
    <scope>NUCLEOTIDE SEQUENCE [LARGE SCALE GENOMIC DNA]</scope>
    <source>
        <strain evidence="2">Sphingobacterium sp. 8BC</strain>
    </source>
</reference>
<dbReference type="Proteomes" id="UP000432350">
    <property type="component" value="Unassembled WGS sequence"/>
</dbReference>
<dbReference type="GO" id="GO:0003899">
    <property type="term" value="F:DNA-directed RNA polymerase activity"/>
    <property type="evidence" value="ECO:0007669"/>
    <property type="project" value="InterPro"/>
</dbReference>
<evidence type="ECO:0000313" key="3">
    <source>
        <dbReference type="Proteomes" id="UP000432350"/>
    </source>
</evidence>
<dbReference type="GO" id="GO:0003677">
    <property type="term" value="F:DNA binding"/>
    <property type="evidence" value="ECO:0007669"/>
    <property type="project" value="InterPro"/>
</dbReference>
<dbReference type="InterPro" id="IPR011260">
    <property type="entry name" value="RNAP_asu_C"/>
</dbReference>
<dbReference type="RefSeq" id="WP_115046050.1">
    <property type="nucleotide sequence ID" value="NZ_CP068086.1"/>
</dbReference>
<organism evidence="2 3">
    <name type="scientific">Sphingobacterium multivorum</name>
    <dbReference type="NCBI Taxonomy" id="28454"/>
    <lineage>
        <taxon>Bacteria</taxon>
        <taxon>Pseudomonadati</taxon>
        <taxon>Bacteroidota</taxon>
        <taxon>Sphingobacteriia</taxon>
        <taxon>Sphingobacteriales</taxon>
        <taxon>Sphingobacteriaceae</taxon>
        <taxon>Sphingobacterium</taxon>
    </lineage>
</organism>
<sequence>MKEHEMDIYLDGVKTRVDLRKMDYTSLRNLSIKLQRILGDNSFIHEMILKSDLYYFRQEISAKTVGVLQKHGIMTVAELMTCSYEKLAEMDGLGSKSLSEIVGFIKELGK</sequence>
<dbReference type="SUPFAM" id="SSF47789">
    <property type="entry name" value="C-terminal domain of RNA polymerase alpha subunit"/>
    <property type="match status" value="1"/>
</dbReference>
<name>A0A653XIK2_SPHMU</name>
<dbReference type="AlphaFoldDB" id="A0A653XIK2"/>
<dbReference type="EMBL" id="CABWMV010000001">
    <property type="protein sequence ID" value="VXC29863.1"/>
    <property type="molecule type" value="Genomic_DNA"/>
</dbReference>
<dbReference type="Gene3D" id="1.10.150.20">
    <property type="entry name" value="5' to 3' exonuclease, C-terminal subdomain"/>
    <property type="match status" value="1"/>
</dbReference>